<dbReference type="EMBL" id="JBHTLH010000039">
    <property type="protein sequence ID" value="MFD1125827.1"/>
    <property type="molecule type" value="Genomic_DNA"/>
</dbReference>
<name>A0ABW3PK57_9LACO</name>
<evidence type="ECO:0000259" key="3">
    <source>
        <dbReference type="SMART" id="SM00047"/>
    </source>
</evidence>
<evidence type="ECO:0000313" key="4">
    <source>
        <dbReference type="EMBL" id="MFD1125827.1"/>
    </source>
</evidence>
<comment type="caution">
    <text evidence="4">The sequence shown here is derived from an EMBL/GenBank/DDBJ whole genome shotgun (WGS) entry which is preliminary data.</text>
</comment>
<dbReference type="Gene3D" id="4.10.80.30">
    <property type="entry name" value="DNA polymerase, domain 6"/>
    <property type="match status" value="1"/>
</dbReference>
<dbReference type="Proteomes" id="UP001597156">
    <property type="component" value="Unassembled WGS sequence"/>
</dbReference>
<sequence length="205" mass="23710">MHKRIWWILALLIAVAGVVLAAVVIRTHRQVVTQQPRISVADKSNRQKMTIKQKDAFIRKISGPAVKNFRQNRRVLPSVVIAQAILESQFGSSALYRLAKNPFGVKGRYHGQSMSFETREVENGHSVKVMAAFRKYPNYQSAIMDHNRLLHDKFVRRSNLLSYRTTTRLLQENGYATDPHYAHKLNHLIVKYRLSRYDLEALNEN</sequence>
<gene>
    <name evidence="4" type="ORF">ACFQ22_10750</name>
</gene>
<evidence type="ECO:0000256" key="2">
    <source>
        <dbReference type="ARBA" id="ARBA00022801"/>
    </source>
</evidence>
<dbReference type="InterPro" id="IPR002901">
    <property type="entry name" value="MGlyc_endo_b_GlcNAc-like_dom"/>
</dbReference>
<accession>A0ABW3PK57</accession>
<dbReference type="Pfam" id="PF01832">
    <property type="entry name" value="Glucosaminidase"/>
    <property type="match status" value="1"/>
</dbReference>
<comment type="similarity">
    <text evidence="1">Belongs to the glycosyl hydrolase 73 family.</text>
</comment>
<protein>
    <submittedName>
        <fullName evidence="4">Glycoside hydrolase family 73 protein</fullName>
    </submittedName>
</protein>
<keyword evidence="5" id="KW-1185">Reference proteome</keyword>
<evidence type="ECO:0000256" key="1">
    <source>
        <dbReference type="ARBA" id="ARBA00010266"/>
    </source>
</evidence>
<dbReference type="SMART" id="SM00047">
    <property type="entry name" value="LYZ2"/>
    <property type="match status" value="1"/>
</dbReference>
<proteinExistence type="inferred from homology"/>
<dbReference type="PANTHER" id="PTHR33308">
    <property type="entry name" value="PEPTIDOGLYCAN HYDROLASE FLGJ"/>
    <property type="match status" value="1"/>
</dbReference>
<reference evidence="5" key="1">
    <citation type="journal article" date="2019" name="Int. J. Syst. Evol. Microbiol.">
        <title>The Global Catalogue of Microorganisms (GCM) 10K type strain sequencing project: providing services to taxonomists for standard genome sequencing and annotation.</title>
        <authorList>
            <consortium name="The Broad Institute Genomics Platform"/>
            <consortium name="The Broad Institute Genome Sequencing Center for Infectious Disease"/>
            <person name="Wu L."/>
            <person name="Ma J."/>
        </authorList>
    </citation>
    <scope>NUCLEOTIDE SEQUENCE [LARGE SCALE GENOMIC DNA]</scope>
    <source>
        <strain evidence="5">CCUG 71848</strain>
    </source>
</reference>
<dbReference type="GO" id="GO:0016787">
    <property type="term" value="F:hydrolase activity"/>
    <property type="evidence" value="ECO:0007669"/>
    <property type="project" value="UniProtKB-KW"/>
</dbReference>
<feature type="domain" description="Mannosyl-glycoprotein endo-beta-N-acetylglucosamidase-like" evidence="3">
    <location>
        <begin position="48"/>
        <end position="198"/>
    </location>
</feature>
<keyword evidence="2 4" id="KW-0378">Hydrolase</keyword>
<dbReference type="Gene3D" id="1.10.530.10">
    <property type="match status" value="1"/>
</dbReference>
<dbReference type="RefSeq" id="WP_121976897.1">
    <property type="nucleotide sequence ID" value="NZ_JBHTLH010000039.1"/>
</dbReference>
<dbReference type="InterPro" id="IPR051056">
    <property type="entry name" value="Glycosyl_Hydrolase_73"/>
</dbReference>
<dbReference type="PANTHER" id="PTHR33308:SF9">
    <property type="entry name" value="PEPTIDOGLYCAN HYDROLASE FLGJ"/>
    <property type="match status" value="1"/>
</dbReference>
<organism evidence="4 5">
    <name type="scientific">Lentilactobacillus raoultii</name>
    <dbReference type="NCBI Taxonomy" id="1987503"/>
    <lineage>
        <taxon>Bacteria</taxon>
        <taxon>Bacillati</taxon>
        <taxon>Bacillota</taxon>
        <taxon>Bacilli</taxon>
        <taxon>Lactobacillales</taxon>
        <taxon>Lactobacillaceae</taxon>
        <taxon>Lentilactobacillus</taxon>
    </lineage>
</organism>
<evidence type="ECO:0000313" key="5">
    <source>
        <dbReference type="Proteomes" id="UP001597156"/>
    </source>
</evidence>